<gene>
    <name evidence="1" type="ORF">MYCFIDRAFT_210529</name>
</gene>
<sequence length="105" mass="12033">MCGNHTSVAASFIIRLFEISKDAVGRIEIREFLSFILPAKRFIGMDLPDRFLINPPIGLSLVHVPQSSPCWRRHPSQRTTPDGRPDYAHLDLDHFLRVIPMHCDK</sequence>
<evidence type="ECO:0000313" key="1">
    <source>
        <dbReference type="EMBL" id="EME86550.1"/>
    </source>
</evidence>
<dbReference type="KEGG" id="pfj:MYCFIDRAFT_210529"/>
<reference evidence="1 2" key="1">
    <citation type="journal article" date="2012" name="PLoS Pathog.">
        <title>Diverse lifestyles and strategies of plant pathogenesis encoded in the genomes of eighteen Dothideomycetes fungi.</title>
        <authorList>
            <person name="Ohm R.A."/>
            <person name="Feau N."/>
            <person name="Henrissat B."/>
            <person name="Schoch C.L."/>
            <person name="Horwitz B.A."/>
            <person name="Barry K.W."/>
            <person name="Condon B.J."/>
            <person name="Copeland A.C."/>
            <person name="Dhillon B."/>
            <person name="Glaser F."/>
            <person name="Hesse C.N."/>
            <person name="Kosti I."/>
            <person name="LaButti K."/>
            <person name="Lindquist E.A."/>
            <person name="Lucas S."/>
            <person name="Salamov A.A."/>
            <person name="Bradshaw R.E."/>
            <person name="Ciuffetti L."/>
            <person name="Hamelin R.C."/>
            <person name="Kema G.H.J."/>
            <person name="Lawrence C."/>
            <person name="Scott J.A."/>
            <person name="Spatafora J.W."/>
            <person name="Turgeon B.G."/>
            <person name="de Wit P.J.G.M."/>
            <person name="Zhong S."/>
            <person name="Goodwin S.B."/>
            <person name="Grigoriev I.V."/>
        </authorList>
    </citation>
    <scope>NUCLEOTIDE SEQUENCE [LARGE SCALE GENOMIC DNA]</scope>
    <source>
        <strain evidence="1 2">CIRAD86</strain>
    </source>
</reference>
<dbReference type="RefSeq" id="XP_007923781.1">
    <property type="nucleotide sequence ID" value="XM_007925590.1"/>
</dbReference>
<proteinExistence type="predicted"/>
<keyword evidence="2" id="KW-1185">Reference proteome</keyword>
<dbReference type="Proteomes" id="UP000016932">
    <property type="component" value="Unassembled WGS sequence"/>
</dbReference>
<dbReference type="VEuPathDB" id="FungiDB:MYCFIDRAFT_210529"/>
<dbReference type="AlphaFoldDB" id="M2Z9M0"/>
<organism evidence="1 2">
    <name type="scientific">Pseudocercospora fijiensis (strain CIRAD86)</name>
    <name type="common">Black leaf streak disease fungus</name>
    <name type="synonym">Mycosphaerella fijiensis</name>
    <dbReference type="NCBI Taxonomy" id="383855"/>
    <lineage>
        <taxon>Eukaryota</taxon>
        <taxon>Fungi</taxon>
        <taxon>Dikarya</taxon>
        <taxon>Ascomycota</taxon>
        <taxon>Pezizomycotina</taxon>
        <taxon>Dothideomycetes</taxon>
        <taxon>Dothideomycetidae</taxon>
        <taxon>Mycosphaerellales</taxon>
        <taxon>Mycosphaerellaceae</taxon>
        <taxon>Pseudocercospora</taxon>
    </lineage>
</organism>
<dbReference type="HOGENOM" id="CLU_2237770_0_0_1"/>
<evidence type="ECO:0000313" key="2">
    <source>
        <dbReference type="Proteomes" id="UP000016932"/>
    </source>
</evidence>
<dbReference type="EMBL" id="KB446556">
    <property type="protein sequence ID" value="EME86550.1"/>
    <property type="molecule type" value="Genomic_DNA"/>
</dbReference>
<dbReference type="GeneID" id="19337110"/>
<accession>M2Z9M0</accession>
<protein>
    <submittedName>
        <fullName evidence="1">Uncharacterized protein</fullName>
    </submittedName>
</protein>
<name>M2Z9M0_PSEFD</name>